<name>A0A8S2FJ12_9BILA</name>
<protein>
    <submittedName>
        <fullName evidence="2">Uncharacterized protein</fullName>
    </submittedName>
</protein>
<accession>A0A8S2FJ12</accession>
<proteinExistence type="predicted"/>
<evidence type="ECO:0000313" key="2">
    <source>
        <dbReference type="EMBL" id="CAF1484501.1"/>
    </source>
</evidence>
<gene>
    <name evidence="2" type="ORF">OVA965_LOCUS36216</name>
    <name evidence="3" type="ORF">TMI583_LOCUS37222</name>
</gene>
<feature type="region of interest" description="Disordered" evidence="1">
    <location>
        <begin position="1"/>
        <end position="52"/>
    </location>
</feature>
<evidence type="ECO:0000256" key="1">
    <source>
        <dbReference type="SAM" id="MobiDB-lite"/>
    </source>
</evidence>
<comment type="caution">
    <text evidence="2">The sequence shown here is derived from an EMBL/GenBank/DDBJ whole genome shotgun (WGS) entry which is preliminary data.</text>
</comment>
<reference evidence="2" key="1">
    <citation type="submission" date="2021-02" db="EMBL/GenBank/DDBJ databases">
        <authorList>
            <person name="Nowell W R."/>
        </authorList>
    </citation>
    <scope>NUCLEOTIDE SEQUENCE</scope>
</reference>
<feature type="compositionally biased region" description="Basic and acidic residues" evidence="1">
    <location>
        <begin position="39"/>
        <end position="52"/>
    </location>
</feature>
<dbReference type="Proteomes" id="UP000677228">
    <property type="component" value="Unassembled WGS sequence"/>
</dbReference>
<dbReference type="EMBL" id="CAJOBA010054436">
    <property type="protein sequence ID" value="CAF4274588.1"/>
    <property type="molecule type" value="Genomic_DNA"/>
</dbReference>
<organism evidence="2 4">
    <name type="scientific">Didymodactylos carnosus</name>
    <dbReference type="NCBI Taxonomy" id="1234261"/>
    <lineage>
        <taxon>Eukaryota</taxon>
        <taxon>Metazoa</taxon>
        <taxon>Spiralia</taxon>
        <taxon>Gnathifera</taxon>
        <taxon>Rotifera</taxon>
        <taxon>Eurotatoria</taxon>
        <taxon>Bdelloidea</taxon>
        <taxon>Philodinida</taxon>
        <taxon>Philodinidae</taxon>
        <taxon>Didymodactylos</taxon>
    </lineage>
</organism>
<sequence>QEADRDTPMEERNTRYRRGRVSSPFGSERENSDNQVSARDPRRDTASRRPSKDLKCRAIALSCAAVAATSVPVEGAASA</sequence>
<feature type="compositionally biased region" description="Basic and acidic residues" evidence="1">
    <location>
        <begin position="1"/>
        <end position="14"/>
    </location>
</feature>
<feature type="non-terminal residue" evidence="2">
    <location>
        <position position="1"/>
    </location>
</feature>
<evidence type="ECO:0000313" key="4">
    <source>
        <dbReference type="Proteomes" id="UP000677228"/>
    </source>
</evidence>
<dbReference type="EMBL" id="CAJNOK010032485">
    <property type="protein sequence ID" value="CAF1484501.1"/>
    <property type="molecule type" value="Genomic_DNA"/>
</dbReference>
<dbReference type="Proteomes" id="UP000682733">
    <property type="component" value="Unassembled WGS sequence"/>
</dbReference>
<dbReference type="AlphaFoldDB" id="A0A8S2FJ12"/>
<evidence type="ECO:0000313" key="3">
    <source>
        <dbReference type="EMBL" id="CAF4274588.1"/>
    </source>
</evidence>